<evidence type="ECO:0000313" key="2">
    <source>
        <dbReference type="EnsemblMetazoa" id="GAUT002304-PA"/>
    </source>
</evidence>
<dbReference type="VEuPathDB" id="VectorBase:GAUT002304"/>
<dbReference type="EnsemblMetazoa" id="GAUT002304-RA">
    <property type="protein sequence ID" value="GAUT002304-PA"/>
    <property type="gene ID" value="GAUT002304"/>
</dbReference>
<feature type="transmembrane region" description="Helical" evidence="1">
    <location>
        <begin position="34"/>
        <end position="52"/>
    </location>
</feature>
<name>A0A1A9UEL5_GLOAU</name>
<dbReference type="AlphaFoldDB" id="A0A1A9UEL5"/>
<evidence type="ECO:0000256" key="1">
    <source>
        <dbReference type="SAM" id="Phobius"/>
    </source>
</evidence>
<organism evidence="2 3">
    <name type="scientific">Glossina austeni</name>
    <name type="common">Savannah tsetse fly</name>
    <dbReference type="NCBI Taxonomy" id="7395"/>
    <lineage>
        <taxon>Eukaryota</taxon>
        <taxon>Metazoa</taxon>
        <taxon>Ecdysozoa</taxon>
        <taxon>Arthropoda</taxon>
        <taxon>Hexapoda</taxon>
        <taxon>Insecta</taxon>
        <taxon>Pterygota</taxon>
        <taxon>Neoptera</taxon>
        <taxon>Endopterygota</taxon>
        <taxon>Diptera</taxon>
        <taxon>Brachycera</taxon>
        <taxon>Muscomorpha</taxon>
        <taxon>Hippoboscoidea</taxon>
        <taxon>Glossinidae</taxon>
        <taxon>Glossina</taxon>
    </lineage>
</organism>
<feature type="transmembrane region" description="Helical" evidence="1">
    <location>
        <begin position="86"/>
        <end position="106"/>
    </location>
</feature>
<keyword evidence="1" id="KW-0812">Transmembrane</keyword>
<evidence type="ECO:0000313" key="3">
    <source>
        <dbReference type="Proteomes" id="UP000078200"/>
    </source>
</evidence>
<dbReference type="Proteomes" id="UP000078200">
    <property type="component" value="Unassembled WGS sequence"/>
</dbReference>
<feature type="transmembrane region" description="Helical" evidence="1">
    <location>
        <begin position="61"/>
        <end position="80"/>
    </location>
</feature>
<keyword evidence="3" id="KW-1185">Reference proteome</keyword>
<protein>
    <submittedName>
        <fullName evidence="2">Uncharacterized protein</fullName>
    </submittedName>
</protein>
<accession>A0A1A9UEL5</accession>
<keyword evidence="1" id="KW-0472">Membrane</keyword>
<proteinExistence type="predicted"/>
<keyword evidence="1" id="KW-1133">Transmembrane helix</keyword>
<reference evidence="2" key="1">
    <citation type="submission" date="2020-05" db="UniProtKB">
        <authorList>
            <consortium name="EnsemblMetazoa"/>
        </authorList>
    </citation>
    <scope>IDENTIFICATION</scope>
    <source>
        <strain evidence="2">TTRI</strain>
    </source>
</reference>
<sequence>MANVDDVVDIVVDNVVVNDSNVVEVAFNGHKGELVVVVVGVVAVVFFVDVDVNDDNDGDDVAIKFNAARVCAAFGLFAAAESLATFSRNFTIFDILILLVSVMPVMKTNTIVKMTPKNYVKITLNILWQYICKDFKAIDILNNAAFPSSINVAFALNCTKLTHDYNVNIDNEKGKPITKY</sequence>